<dbReference type="AlphaFoldDB" id="A0A395W7Q7"/>
<comment type="caution">
    <text evidence="1">The sequence shown here is derived from an EMBL/GenBank/DDBJ whole genome shotgun (WGS) entry which is preliminary data.</text>
</comment>
<accession>A0A395W7Q7</accession>
<evidence type="ECO:0000313" key="2">
    <source>
        <dbReference type="Proteomes" id="UP000265489"/>
    </source>
</evidence>
<reference evidence="1 2" key="1">
    <citation type="submission" date="2018-08" db="EMBL/GenBank/DDBJ databases">
        <title>A genome reference for cultivated species of the human gut microbiota.</title>
        <authorList>
            <person name="Zou Y."/>
            <person name="Xue W."/>
            <person name="Luo G."/>
        </authorList>
    </citation>
    <scope>NUCLEOTIDE SEQUENCE [LARGE SCALE GENOMIC DNA]</scope>
    <source>
        <strain evidence="1 2">AF15-20</strain>
    </source>
</reference>
<protein>
    <submittedName>
        <fullName evidence="1">Uncharacterized protein</fullName>
    </submittedName>
</protein>
<sequence>MIWMQDVAYTDYIYWQETNSFINGVASSSQNIELFFDKKVDRDSSLVIYDGKQVDLSNDHIYIDVQKEGVTQLVYILKDVDGYALEQGEKSILLDTTIPDVVVKVKNHNIMDILPLENKETIHVEILEENLKSVEVYLDDEKMDCEGKEFDIDVTSQNHTLSILCRDVAGNEVERKIDILPIVFPECELKDTLYTKENKMDLKFDGICEMPFYLKVYCGQDLCYSLDLENRDAITVDFTSNGTYTFVLEHKEYPQIKKALEGSIVYSNITPIITLQPSSKVSNEDVFVGLNWYVPYIKKAYVDVELDGIKDRHPFNEEICLKAVENKDLFYKVFAYAMDAFGNEVSDMVIVRIDKRAPSTSLYLNNEQVLDKKIIKKLPEFEFLIDDNRANMRIEYYINGVLMDMDIEKVFNRMIKDDVLKVKTYTYDALSNFEIKEYEFMFSPDKKIEMVSKSEQILRSDEVATFERIWSVNEKNELVLEKNTKVLTSKSKPKIHYVRKKNKVQIFSKDQIESCFVNGKKIAIQKDVLGHDFVEISLKKSKTTIEVKAKNDSGVTTIKKSEIKKSILKKSFLQQFWIWIQRVFKL</sequence>
<dbReference type="RefSeq" id="WP_118325376.1">
    <property type="nucleotide sequence ID" value="NZ_QRYH01000013.1"/>
</dbReference>
<proteinExistence type="predicted"/>
<evidence type="ECO:0000313" key="1">
    <source>
        <dbReference type="EMBL" id="RGU90964.1"/>
    </source>
</evidence>
<organism evidence="1 2">
    <name type="scientific">Holdemanella biformis</name>
    <dbReference type="NCBI Taxonomy" id="1735"/>
    <lineage>
        <taxon>Bacteria</taxon>
        <taxon>Bacillati</taxon>
        <taxon>Bacillota</taxon>
        <taxon>Erysipelotrichia</taxon>
        <taxon>Erysipelotrichales</taxon>
        <taxon>Erysipelotrichaceae</taxon>
        <taxon>Holdemanella</taxon>
    </lineage>
</organism>
<dbReference type="Proteomes" id="UP000265489">
    <property type="component" value="Unassembled WGS sequence"/>
</dbReference>
<gene>
    <name evidence="1" type="ORF">DWW32_07935</name>
</gene>
<name>A0A395W7Q7_9FIRM</name>
<dbReference type="GeneID" id="66579766"/>
<dbReference type="EMBL" id="QRYQ01000014">
    <property type="protein sequence ID" value="RGU90964.1"/>
    <property type="molecule type" value="Genomic_DNA"/>
</dbReference>